<evidence type="ECO:0000313" key="2">
    <source>
        <dbReference type="EMBL" id="PWU23022.1"/>
    </source>
</evidence>
<evidence type="ECO:0000313" key="3">
    <source>
        <dbReference type="Proteomes" id="UP000246104"/>
    </source>
</evidence>
<evidence type="ECO:0000256" key="1">
    <source>
        <dbReference type="SAM" id="Phobius"/>
    </source>
</evidence>
<name>A0A317JMX0_9BACT</name>
<accession>A0A317JMX0</accession>
<protein>
    <submittedName>
        <fullName evidence="2">Uncharacterized protein</fullName>
    </submittedName>
</protein>
<keyword evidence="1" id="KW-0472">Membrane</keyword>
<keyword evidence="1" id="KW-0812">Transmembrane</keyword>
<feature type="transmembrane region" description="Helical" evidence="1">
    <location>
        <begin position="6"/>
        <end position="27"/>
    </location>
</feature>
<dbReference type="AlphaFoldDB" id="A0A317JMX0"/>
<proteinExistence type="predicted"/>
<dbReference type="EMBL" id="PSRQ01000048">
    <property type="protein sequence ID" value="PWU23022.1"/>
    <property type="molecule type" value="Genomic_DNA"/>
</dbReference>
<organism evidence="2 3">
    <name type="scientific">Candidatus Cerribacteria bacterium 'Amazon FNV 2010 28 9'</name>
    <dbReference type="NCBI Taxonomy" id="2081795"/>
    <lineage>
        <taxon>Bacteria</taxon>
        <taxon>Candidatus Cerribacteria</taxon>
    </lineage>
</organism>
<dbReference type="Proteomes" id="UP000246104">
    <property type="component" value="Unassembled WGS sequence"/>
</dbReference>
<comment type="caution">
    <text evidence="2">The sequence shown here is derived from an EMBL/GenBank/DDBJ whole genome shotgun (WGS) entry which is preliminary data.</text>
</comment>
<reference evidence="2 3" key="1">
    <citation type="submission" date="2018-02" db="EMBL/GenBank/DDBJ databases">
        <title>Genomic Reconstructions from Amazon Rainforest and Pasture Soil Reveal Novel Insights into the Physiology of Candidate Phyla in Tropical Sites.</title>
        <authorList>
            <person name="Kroeger M.E."/>
            <person name="Delmont T."/>
            <person name="Eren A.M."/>
            <person name="Guo J."/>
            <person name="Meyer K.M."/>
            <person name="Khan K."/>
            <person name="Rodrigues J.L.M."/>
            <person name="Bohannan B.J.M."/>
            <person name="Tringe S."/>
            <person name="Borges C.D."/>
            <person name="Tiedje J."/>
            <person name="Tsai S.M."/>
            <person name="Nusslein K."/>
        </authorList>
    </citation>
    <scope>NUCLEOTIDE SEQUENCE [LARGE SCALE GENOMIC DNA]</scope>
    <source>
        <strain evidence="2">Amazon FNV 2010 28 9</strain>
    </source>
</reference>
<keyword evidence="1" id="KW-1133">Transmembrane helix</keyword>
<sequence>MKVANTYKRVIFLTICILVGLVALLGIRQFLKSKNIETNASIQNLQNQNSSAKQYSEQLTWIVYNQQYDQTQISMEIPFPGPYCDCFDSTGGLSGVSLNQVEGGFFTNQDSPSTRHWLIVSGLFTPGHFFQTMTWGVPIGNFYSQLSQIGIEKQGTFTDEKGVKTVVVHLQNKIIDGTTFFIFKTDLNVSNFGQMSREFAIFKHRSDVGYISFEYDRKLTLYSEVFDHMLQTFSFSKKGGTTYEQEKANLLR</sequence>
<gene>
    <name evidence="2" type="ORF">C5B42_04420</name>
</gene>